<dbReference type="CDD" id="cd00093">
    <property type="entry name" value="HTH_XRE"/>
    <property type="match status" value="1"/>
</dbReference>
<dbReference type="InterPro" id="IPR010982">
    <property type="entry name" value="Lambda_DNA-bd_dom_sf"/>
</dbReference>
<accession>A0A918XVX6</accession>
<dbReference type="EMBL" id="BMZS01000012">
    <property type="protein sequence ID" value="GHD60380.1"/>
    <property type="molecule type" value="Genomic_DNA"/>
</dbReference>
<dbReference type="InterPro" id="IPR014710">
    <property type="entry name" value="RmlC-like_jellyroll"/>
</dbReference>
<dbReference type="Pfam" id="PF01381">
    <property type="entry name" value="HTH_3"/>
    <property type="match status" value="1"/>
</dbReference>
<sequence>MISSIEDAETAVDGDLDLRAIGERVRRLRKGRGDTLATLAARAGLSVSMLSAVERGEKAATVLVLHRIAGALSTTIARLVEEESPVRATILPRDRQAVIPGEGGWTRRIVSPVVPGIEFEMMVTTLPPGIDAGEYDPHPAGSHEYLLVLEGELTLTLDGVEHRLAAGDAIHHDGHCRHGYRNDGDTACRYVLAMTEAPRRRP</sequence>
<dbReference type="PANTHER" id="PTHR46797:SF10">
    <property type="entry name" value="BLR1115 PROTEIN"/>
    <property type="match status" value="1"/>
</dbReference>
<dbReference type="InterPro" id="IPR013096">
    <property type="entry name" value="Cupin_2"/>
</dbReference>
<name>A0A918XVX6_9PROT</name>
<dbReference type="Pfam" id="PF07883">
    <property type="entry name" value="Cupin_2"/>
    <property type="match status" value="1"/>
</dbReference>
<dbReference type="GO" id="GO:0003700">
    <property type="term" value="F:DNA-binding transcription factor activity"/>
    <property type="evidence" value="ECO:0007669"/>
    <property type="project" value="TreeGrafter"/>
</dbReference>
<evidence type="ECO:0000256" key="1">
    <source>
        <dbReference type="ARBA" id="ARBA00023125"/>
    </source>
</evidence>
<dbReference type="RefSeq" id="WP_189994118.1">
    <property type="nucleotide sequence ID" value="NZ_BMZS01000012.1"/>
</dbReference>
<dbReference type="GO" id="GO:0003677">
    <property type="term" value="F:DNA binding"/>
    <property type="evidence" value="ECO:0007669"/>
    <property type="project" value="UniProtKB-KW"/>
</dbReference>
<keyword evidence="4" id="KW-1185">Reference proteome</keyword>
<dbReference type="InterPro" id="IPR001387">
    <property type="entry name" value="Cro/C1-type_HTH"/>
</dbReference>
<proteinExistence type="predicted"/>
<dbReference type="AlphaFoldDB" id="A0A918XVX6"/>
<gene>
    <name evidence="3" type="ORF">GCM10017083_46150</name>
</gene>
<dbReference type="SMART" id="SM00530">
    <property type="entry name" value="HTH_XRE"/>
    <property type="match status" value="1"/>
</dbReference>
<dbReference type="SUPFAM" id="SSF47413">
    <property type="entry name" value="lambda repressor-like DNA-binding domains"/>
    <property type="match status" value="1"/>
</dbReference>
<evidence type="ECO:0000259" key="2">
    <source>
        <dbReference type="PROSITE" id="PS50943"/>
    </source>
</evidence>
<dbReference type="CDD" id="cd02209">
    <property type="entry name" value="cupin_XRE_C"/>
    <property type="match status" value="1"/>
</dbReference>
<dbReference type="InterPro" id="IPR050807">
    <property type="entry name" value="TransReg_Diox_bact_type"/>
</dbReference>
<evidence type="ECO:0000313" key="4">
    <source>
        <dbReference type="Proteomes" id="UP000630353"/>
    </source>
</evidence>
<reference evidence="3" key="2">
    <citation type="submission" date="2020-09" db="EMBL/GenBank/DDBJ databases">
        <authorList>
            <person name="Sun Q."/>
            <person name="Kim S."/>
        </authorList>
    </citation>
    <scope>NUCLEOTIDE SEQUENCE</scope>
    <source>
        <strain evidence="3">KCTC 42651</strain>
    </source>
</reference>
<dbReference type="PANTHER" id="PTHR46797">
    <property type="entry name" value="HTH-TYPE TRANSCRIPTIONAL REGULATOR"/>
    <property type="match status" value="1"/>
</dbReference>
<dbReference type="Gene3D" id="1.10.260.40">
    <property type="entry name" value="lambda repressor-like DNA-binding domains"/>
    <property type="match status" value="1"/>
</dbReference>
<dbReference type="SUPFAM" id="SSF51182">
    <property type="entry name" value="RmlC-like cupins"/>
    <property type="match status" value="1"/>
</dbReference>
<dbReference type="PROSITE" id="PS50943">
    <property type="entry name" value="HTH_CROC1"/>
    <property type="match status" value="1"/>
</dbReference>
<feature type="domain" description="HTH cro/C1-type" evidence="2">
    <location>
        <begin position="25"/>
        <end position="79"/>
    </location>
</feature>
<reference evidence="3" key="1">
    <citation type="journal article" date="2014" name="Int. J. Syst. Evol. Microbiol.">
        <title>Complete genome sequence of Corynebacterium casei LMG S-19264T (=DSM 44701T), isolated from a smear-ripened cheese.</title>
        <authorList>
            <consortium name="US DOE Joint Genome Institute (JGI-PGF)"/>
            <person name="Walter F."/>
            <person name="Albersmeier A."/>
            <person name="Kalinowski J."/>
            <person name="Ruckert C."/>
        </authorList>
    </citation>
    <scope>NUCLEOTIDE SEQUENCE</scope>
    <source>
        <strain evidence="3">KCTC 42651</strain>
    </source>
</reference>
<keyword evidence="1" id="KW-0238">DNA-binding</keyword>
<dbReference type="Gene3D" id="2.60.120.10">
    <property type="entry name" value="Jelly Rolls"/>
    <property type="match status" value="1"/>
</dbReference>
<protein>
    <submittedName>
        <fullName evidence="3">XRE family transcriptional regulator</fullName>
    </submittedName>
</protein>
<evidence type="ECO:0000313" key="3">
    <source>
        <dbReference type="EMBL" id="GHD60380.1"/>
    </source>
</evidence>
<comment type="caution">
    <text evidence="3">The sequence shown here is derived from an EMBL/GenBank/DDBJ whole genome shotgun (WGS) entry which is preliminary data.</text>
</comment>
<dbReference type="Proteomes" id="UP000630353">
    <property type="component" value="Unassembled WGS sequence"/>
</dbReference>
<organism evidence="3 4">
    <name type="scientific">Thalassobaculum fulvum</name>
    <dbReference type="NCBI Taxonomy" id="1633335"/>
    <lineage>
        <taxon>Bacteria</taxon>
        <taxon>Pseudomonadati</taxon>
        <taxon>Pseudomonadota</taxon>
        <taxon>Alphaproteobacteria</taxon>
        <taxon>Rhodospirillales</taxon>
        <taxon>Thalassobaculaceae</taxon>
        <taxon>Thalassobaculum</taxon>
    </lineage>
</organism>
<dbReference type="GO" id="GO:0005829">
    <property type="term" value="C:cytosol"/>
    <property type="evidence" value="ECO:0007669"/>
    <property type="project" value="TreeGrafter"/>
</dbReference>
<dbReference type="InterPro" id="IPR011051">
    <property type="entry name" value="RmlC_Cupin_sf"/>
</dbReference>